<dbReference type="EMBL" id="CAFBPF010000146">
    <property type="protein sequence ID" value="CAB5018550.1"/>
    <property type="molecule type" value="Genomic_DNA"/>
</dbReference>
<feature type="transmembrane region" description="Helical" evidence="3">
    <location>
        <begin position="204"/>
        <end position="222"/>
    </location>
</feature>
<evidence type="ECO:0000256" key="2">
    <source>
        <dbReference type="SAM" id="MobiDB-lite"/>
    </source>
</evidence>
<evidence type="ECO:0000313" key="6">
    <source>
        <dbReference type="EMBL" id="CAB5018550.1"/>
    </source>
</evidence>
<protein>
    <submittedName>
        <fullName evidence="5">Unannotated protein</fullName>
    </submittedName>
</protein>
<dbReference type="InterPro" id="IPR004358">
    <property type="entry name" value="Sig_transdc_His_kin-like_C"/>
</dbReference>
<feature type="transmembrane region" description="Helical" evidence="3">
    <location>
        <begin position="149"/>
        <end position="167"/>
    </location>
</feature>
<feature type="domain" description="Histidine kinase" evidence="4">
    <location>
        <begin position="286"/>
        <end position="478"/>
    </location>
</feature>
<keyword evidence="1" id="KW-0597">Phosphoprotein</keyword>
<feature type="transmembrane region" description="Helical" evidence="3">
    <location>
        <begin position="30"/>
        <end position="53"/>
    </location>
</feature>
<feature type="transmembrane region" description="Helical" evidence="3">
    <location>
        <begin position="118"/>
        <end position="137"/>
    </location>
</feature>
<keyword evidence="3" id="KW-1133">Transmembrane helix</keyword>
<keyword evidence="3" id="KW-0472">Membrane</keyword>
<evidence type="ECO:0000256" key="3">
    <source>
        <dbReference type="SAM" id="Phobius"/>
    </source>
</evidence>
<evidence type="ECO:0000259" key="4">
    <source>
        <dbReference type="PROSITE" id="PS50109"/>
    </source>
</evidence>
<reference evidence="5" key="1">
    <citation type="submission" date="2020-05" db="EMBL/GenBank/DDBJ databases">
        <authorList>
            <person name="Chiriac C."/>
            <person name="Salcher M."/>
            <person name="Ghai R."/>
            <person name="Kavagutti S V."/>
        </authorList>
    </citation>
    <scope>NUCLEOTIDE SEQUENCE</scope>
</reference>
<dbReference type="Pfam" id="PF02518">
    <property type="entry name" value="HATPase_c"/>
    <property type="match status" value="1"/>
</dbReference>
<dbReference type="PANTHER" id="PTHR43547:SF2">
    <property type="entry name" value="HYBRID SIGNAL TRANSDUCTION HISTIDINE KINASE C"/>
    <property type="match status" value="1"/>
</dbReference>
<accession>A0A6J6KFZ7</accession>
<dbReference type="PANTHER" id="PTHR43547">
    <property type="entry name" value="TWO-COMPONENT HISTIDINE KINASE"/>
    <property type="match status" value="1"/>
</dbReference>
<feature type="transmembrane region" description="Helical" evidence="3">
    <location>
        <begin position="173"/>
        <end position="192"/>
    </location>
</feature>
<dbReference type="SMART" id="SM00387">
    <property type="entry name" value="HATPase_c"/>
    <property type="match status" value="1"/>
</dbReference>
<dbReference type="InterPro" id="IPR003594">
    <property type="entry name" value="HATPase_dom"/>
</dbReference>
<feature type="transmembrane region" description="Helical" evidence="3">
    <location>
        <begin position="65"/>
        <end position="82"/>
    </location>
</feature>
<dbReference type="CDD" id="cd00075">
    <property type="entry name" value="HATPase"/>
    <property type="match status" value="1"/>
</dbReference>
<gene>
    <name evidence="5" type="ORF">UFOPK2242_00266</name>
    <name evidence="6" type="ORF">UFOPK4071_01096</name>
</gene>
<dbReference type="PRINTS" id="PR00344">
    <property type="entry name" value="BCTRLSENSOR"/>
</dbReference>
<name>A0A6J6KFZ7_9ZZZZ</name>
<evidence type="ECO:0000313" key="5">
    <source>
        <dbReference type="EMBL" id="CAB4648697.1"/>
    </source>
</evidence>
<dbReference type="EMBL" id="CAEZWM010000017">
    <property type="protein sequence ID" value="CAB4648697.1"/>
    <property type="molecule type" value="Genomic_DNA"/>
</dbReference>
<proteinExistence type="predicted"/>
<sequence>MPYSQHVDKKHDGSYRGPDRRNSMADFPDFDIRLSLLVIALIGALSAAINVYFPGFLYETLQRETLYVLSIIALAVAGMLSIIRWRLDGMARSFWYGLASIVGIVPLLGIGANERTSLSLLLGTVAVTAVLSIWALRSHVVDVSPNYRWRLLAAAAAGLVGLMVGASERGPRHEYTFAVLGLFVLFLAITTYRRYKAENSINGIWFVPTLFAIGIAPLVALSEGFDILGSEYGGAMRFAAAGVAIAGSSLELHFAASREKFEAITHAAELRDQVETLQTSEAASMAQIHEVRSRVLSIEGGVAVASVGDESDLTRAIRDEIERLRNLVAPPAPPTYGPFQVLEALRSTLLVAASSLPVVFDIDEDLVAVGSPEDLAQVVHGLVSNASKYAPGSPIDVSAARDADHILVFVEDRGPGVARGKRDLIFERGWRASLEETEGYGLGLSIARDLITRAGGDLWVTPRPGGGAKFVVSLPRWQGLMSIDGSVTPGATTDLSYNASERTNTATLQEEERREGIKRLGGAT</sequence>
<dbReference type="GO" id="GO:0000155">
    <property type="term" value="F:phosphorelay sensor kinase activity"/>
    <property type="evidence" value="ECO:0007669"/>
    <property type="project" value="TreeGrafter"/>
</dbReference>
<feature type="region of interest" description="Disordered" evidence="2">
    <location>
        <begin position="1"/>
        <end position="20"/>
    </location>
</feature>
<evidence type="ECO:0000256" key="1">
    <source>
        <dbReference type="ARBA" id="ARBA00022553"/>
    </source>
</evidence>
<dbReference type="Gene3D" id="3.30.565.10">
    <property type="entry name" value="Histidine kinase-like ATPase, C-terminal domain"/>
    <property type="match status" value="1"/>
</dbReference>
<feature type="transmembrane region" description="Helical" evidence="3">
    <location>
        <begin position="94"/>
        <end position="112"/>
    </location>
</feature>
<dbReference type="PROSITE" id="PS50109">
    <property type="entry name" value="HIS_KIN"/>
    <property type="match status" value="1"/>
</dbReference>
<feature type="region of interest" description="Disordered" evidence="2">
    <location>
        <begin position="503"/>
        <end position="524"/>
    </location>
</feature>
<dbReference type="AlphaFoldDB" id="A0A6J6KFZ7"/>
<dbReference type="InterPro" id="IPR036890">
    <property type="entry name" value="HATPase_C_sf"/>
</dbReference>
<keyword evidence="3" id="KW-0812">Transmembrane</keyword>
<dbReference type="SUPFAM" id="SSF55874">
    <property type="entry name" value="ATPase domain of HSP90 chaperone/DNA topoisomerase II/histidine kinase"/>
    <property type="match status" value="1"/>
</dbReference>
<organism evidence="5">
    <name type="scientific">freshwater metagenome</name>
    <dbReference type="NCBI Taxonomy" id="449393"/>
    <lineage>
        <taxon>unclassified sequences</taxon>
        <taxon>metagenomes</taxon>
        <taxon>ecological metagenomes</taxon>
    </lineage>
</organism>
<dbReference type="InterPro" id="IPR005467">
    <property type="entry name" value="His_kinase_dom"/>
</dbReference>